<keyword evidence="3 8" id="KW-0812">Transmembrane</keyword>
<dbReference type="InterPro" id="IPR036938">
    <property type="entry name" value="PAP2/HPO_sf"/>
</dbReference>
<keyword evidence="5 8" id="KW-1133">Transmembrane helix</keyword>
<keyword evidence="2" id="KW-1003">Cell membrane</keyword>
<dbReference type="RefSeq" id="WP_145269808.1">
    <property type="nucleotide sequence ID" value="NZ_CP036272.1"/>
</dbReference>
<dbReference type="InterPro" id="IPR000326">
    <property type="entry name" value="PAP2/HPO"/>
</dbReference>
<keyword evidence="4" id="KW-0378">Hydrolase</keyword>
<dbReference type="Gene3D" id="1.20.144.10">
    <property type="entry name" value="Phosphatidic acid phosphatase type 2/haloperoxidase"/>
    <property type="match status" value="1"/>
</dbReference>
<feature type="region of interest" description="Disordered" evidence="7">
    <location>
        <begin position="256"/>
        <end position="279"/>
    </location>
</feature>
<evidence type="ECO:0000256" key="3">
    <source>
        <dbReference type="ARBA" id="ARBA00022692"/>
    </source>
</evidence>
<evidence type="ECO:0000256" key="7">
    <source>
        <dbReference type="SAM" id="MobiDB-lite"/>
    </source>
</evidence>
<evidence type="ECO:0000256" key="6">
    <source>
        <dbReference type="ARBA" id="ARBA00023136"/>
    </source>
</evidence>
<evidence type="ECO:0000256" key="5">
    <source>
        <dbReference type="ARBA" id="ARBA00022989"/>
    </source>
</evidence>
<dbReference type="Pfam" id="PF01569">
    <property type="entry name" value="PAP2"/>
    <property type="match status" value="1"/>
</dbReference>
<dbReference type="PANTHER" id="PTHR14969">
    <property type="entry name" value="SPHINGOSINE-1-PHOSPHATE PHOSPHOHYDROLASE"/>
    <property type="match status" value="1"/>
</dbReference>
<gene>
    <name evidence="10" type="ORF">SV7mr_10530</name>
</gene>
<feature type="transmembrane region" description="Helical" evidence="8">
    <location>
        <begin position="159"/>
        <end position="178"/>
    </location>
</feature>
<dbReference type="Proteomes" id="UP000315003">
    <property type="component" value="Chromosome"/>
</dbReference>
<feature type="transmembrane region" description="Helical" evidence="8">
    <location>
        <begin position="101"/>
        <end position="120"/>
    </location>
</feature>
<name>A0A517SR02_9BACT</name>
<organism evidence="10 11">
    <name type="scientific">Stieleria bergensis</name>
    <dbReference type="NCBI Taxonomy" id="2528025"/>
    <lineage>
        <taxon>Bacteria</taxon>
        <taxon>Pseudomonadati</taxon>
        <taxon>Planctomycetota</taxon>
        <taxon>Planctomycetia</taxon>
        <taxon>Pirellulales</taxon>
        <taxon>Pirellulaceae</taxon>
        <taxon>Stieleria</taxon>
    </lineage>
</organism>
<evidence type="ECO:0000313" key="11">
    <source>
        <dbReference type="Proteomes" id="UP000315003"/>
    </source>
</evidence>
<proteinExistence type="predicted"/>
<protein>
    <submittedName>
        <fullName evidence="10">PAP2 superfamily protein</fullName>
    </submittedName>
</protein>
<feature type="transmembrane region" description="Helical" evidence="8">
    <location>
        <begin position="70"/>
        <end position="89"/>
    </location>
</feature>
<evidence type="ECO:0000256" key="2">
    <source>
        <dbReference type="ARBA" id="ARBA00022475"/>
    </source>
</evidence>
<evidence type="ECO:0000256" key="4">
    <source>
        <dbReference type="ARBA" id="ARBA00022801"/>
    </source>
</evidence>
<dbReference type="GO" id="GO:0005886">
    <property type="term" value="C:plasma membrane"/>
    <property type="evidence" value="ECO:0007669"/>
    <property type="project" value="UniProtKB-SubCell"/>
</dbReference>
<sequence length="279" mass="30260">MSATKTPQSLRSINGRLYLPDGEIFRLRALLWLAMMVLLLIPMATLLDVSVARWFDGDPISRDLRGGLDLMRVFSDGSGVVLILFAIFLMAPQCRWHLPRLAVMALGAGALATLAKMFALRPRPSGINLDVASMDAAWIWKFDYSLSQIAAFDASTRSFPSGNVATATAIAVGLWFIFPRGRILFAMITCGTALQRMASGAHFPSDVLGGCVAGLLWGYVCLSDRMLGNLFDKMSPSEAHQMPLTVRDWQVESSVAVAGQTPAAETDPGETQTPNHRAA</sequence>
<dbReference type="EMBL" id="CP036272">
    <property type="protein sequence ID" value="QDT58560.1"/>
    <property type="molecule type" value="Genomic_DNA"/>
</dbReference>
<keyword evidence="6 8" id="KW-0472">Membrane</keyword>
<reference evidence="10 11" key="1">
    <citation type="submission" date="2019-02" db="EMBL/GenBank/DDBJ databases">
        <title>Deep-cultivation of Planctomycetes and their phenomic and genomic characterization uncovers novel biology.</title>
        <authorList>
            <person name="Wiegand S."/>
            <person name="Jogler M."/>
            <person name="Boedeker C."/>
            <person name="Pinto D."/>
            <person name="Vollmers J."/>
            <person name="Rivas-Marin E."/>
            <person name="Kohn T."/>
            <person name="Peeters S.H."/>
            <person name="Heuer A."/>
            <person name="Rast P."/>
            <person name="Oberbeckmann S."/>
            <person name="Bunk B."/>
            <person name="Jeske O."/>
            <person name="Meyerdierks A."/>
            <person name="Storesund J.E."/>
            <person name="Kallscheuer N."/>
            <person name="Luecker S."/>
            <person name="Lage O.M."/>
            <person name="Pohl T."/>
            <person name="Merkel B.J."/>
            <person name="Hornburger P."/>
            <person name="Mueller R.-W."/>
            <person name="Bruemmer F."/>
            <person name="Labrenz M."/>
            <person name="Spormann A.M."/>
            <person name="Op den Camp H."/>
            <person name="Overmann J."/>
            <person name="Amann R."/>
            <person name="Jetten M.S.M."/>
            <person name="Mascher T."/>
            <person name="Medema M.H."/>
            <person name="Devos D.P."/>
            <person name="Kaster A.-K."/>
            <person name="Ovreas L."/>
            <person name="Rohde M."/>
            <person name="Galperin M.Y."/>
            <person name="Jogler C."/>
        </authorList>
    </citation>
    <scope>NUCLEOTIDE SEQUENCE [LARGE SCALE GENOMIC DNA]</scope>
    <source>
        <strain evidence="10 11">SV_7m_r</strain>
    </source>
</reference>
<dbReference type="PANTHER" id="PTHR14969:SF62">
    <property type="entry name" value="DECAPRENYLPHOSPHORYL-5-PHOSPHORIBOSE PHOSPHATASE RV3807C-RELATED"/>
    <property type="match status" value="1"/>
</dbReference>
<accession>A0A517SR02</accession>
<feature type="domain" description="Phosphatidic acid phosphatase type 2/haloperoxidase" evidence="9">
    <location>
        <begin position="99"/>
        <end position="222"/>
    </location>
</feature>
<comment type="subcellular location">
    <subcellularLocation>
        <location evidence="1">Cell membrane</location>
        <topology evidence="1">Multi-pass membrane protein</topology>
    </subcellularLocation>
</comment>
<feature type="transmembrane region" description="Helical" evidence="8">
    <location>
        <begin position="29"/>
        <end position="50"/>
    </location>
</feature>
<dbReference type="GO" id="GO:0016787">
    <property type="term" value="F:hydrolase activity"/>
    <property type="evidence" value="ECO:0007669"/>
    <property type="project" value="UniProtKB-KW"/>
</dbReference>
<evidence type="ECO:0000259" key="9">
    <source>
        <dbReference type="SMART" id="SM00014"/>
    </source>
</evidence>
<dbReference type="CDD" id="cd01610">
    <property type="entry name" value="PAP2_like"/>
    <property type="match status" value="1"/>
</dbReference>
<evidence type="ECO:0000256" key="1">
    <source>
        <dbReference type="ARBA" id="ARBA00004651"/>
    </source>
</evidence>
<dbReference type="SUPFAM" id="SSF48317">
    <property type="entry name" value="Acid phosphatase/Vanadium-dependent haloperoxidase"/>
    <property type="match status" value="1"/>
</dbReference>
<keyword evidence="11" id="KW-1185">Reference proteome</keyword>
<dbReference type="AlphaFoldDB" id="A0A517SR02"/>
<dbReference type="SMART" id="SM00014">
    <property type="entry name" value="acidPPc"/>
    <property type="match status" value="1"/>
</dbReference>
<feature type="compositionally biased region" description="Polar residues" evidence="7">
    <location>
        <begin position="269"/>
        <end position="279"/>
    </location>
</feature>
<evidence type="ECO:0000256" key="8">
    <source>
        <dbReference type="SAM" id="Phobius"/>
    </source>
</evidence>
<dbReference type="OrthoDB" id="268168at2"/>
<evidence type="ECO:0000313" key="10">
    <source>
        <dbReference type="EMBL" id="QDT58560.1"/>
    </source>
</evidence>